<evidence type="ECO:0000256" key="2">
    <source>
        <dbReference type="ARBA" id="ARBA00022692"/>
    </source>
</evidence>
<evidence type="ECO:0000256" key="8">
    <source>
        <dbReference type="ARBA" id="ARBA00023136"/>
    </source>
</evidence>
<evidence type="ECO:0000256" key="6">
    <source>
        <dbReference type="ARBA" id="ARBA00022989"/>
    </source>
</evidence>
<reference evidence="11 12" key="1">
    <citation type="submission" date="2016-04" db="EMBL/GenBank/DDBJ databases">
        <title>Genome analyses suggest a sexual origin of heterokaryosis in a supposedly ancient asexual fungus.</title>
        <authorList>
            <person name="Ropars J."/>
            <person name="Sedzielewska K."/>
            <person name="Noel J."/>
            <person name="Charron P."/>
            <person name="Farinelli L."/>
            <person name="Marton T."/>
            <person name="Kruger M."/>
            <person name="Pelin A."/>
            <person name="Brachmann A."/>
            <person name="Corradi N."/>
        </authorList>
    </citation>
    <scope>NUCLEOTIDE SEQUENCE [LARGE SCALE GENOMIC DNA]</scope>
    <source>
        <strain evidence="11 12">A5</strain>
    </source>
</reference>
<keyword evidence="3" id="KW-0677">Repeat</keyword>
<dbReference type="GO" id="GO:0005741">
    <property type="term" value="C:mitochondrial outer membrane"/>
    <property type="evidence" value="ECO:0007669"/>
    <property type="project" value="UniProtKB-SubCell"/>
</dbReference>
<evidence type="ECO:0000256" key="5">
    <source>
        <dbReference type="ARBA" id="ARBA00022803"/>
    </source>
</evidence>
<dbReference type="SMART" id="SM00028">
    <property type="entry name" value="TPR"/>
    <property type="match status" value="6"/>
</dbReference>
<accession>A0A2N0NWQ4</accession>
<feature type="repeat" description="TPR" evidence="10">
    <location>
        <begin position="163"/>
        <end position="196"/>
    </location>
</feature>
<dbReference type="PANTHER" id="PTHR46208">
    <property type="entry name" value="MITOCHONDRIAL IMPORT RECEPTOR SUBUNIT TOM70"/>
    <property type="match status" value="1"/>
</dbReference>
<dbReference type="SUPFAM" id="SSF48452">
    <property type="entry name" value="TPR-like"/>
    <property type="match status" value="1"/>
</dbReference>
<feature type="repeat" description="TPR" evidence="10">
    <location>
        <begin position="129"/>
        <end position="162"/>
    </location>
</feature>
<keyword evidence="2" id="KW-0812">Transmembrane</keyword>
<keyword evidence="8" id="KW-0472">Membrane</keyword>
<reference evidence="11 12" key="2">
    <citation type="submission" date="2017-09" db="EMBL/GenBank/DDBJ databases">
        <title>Extensive intraspecific genome diversity in a model arbuscular mycorrhizal fungus.</title>
        <authorList>
            <person name="Chen E.C."/>
            <person name="Morin E."/>
            <person name="Beaudet D."/>
            <person name="Noel J."/>
            <person name="Ndikumana S."/>
            <person name="Charron P."/>
            <person name="St-Onge C."/>
            <person name="Giorgi J."/>
            <person name="Grigoriev I.V."/>
            <person name="Roux C."/>
            <person name="Martin F.M."/>
            <person name="Corradi N."/>
        </authorList>
    </citation>
    <scope>NUCLEOTIDE SEQUENCE [LARGE SCALE GENOMIC DNA]</scope>
    <source>
        <strain evidence="11 12">A5</strain>
    </source>
</reference>
<dbReference type="VEuPathDB" id="FungiDB:FUN_021525"/>
<feature type="non-terminal residue" evidence="11">
    <location>
        <position position="1"/>
    </location>
</feature>
<evidence type="ECO:0000256" key="7">
    <source>
        <dbReference type="ARBA" id="ARBA00023128"/>
    </source>
</evidence>
<evidence type="ECO:0000256" key="3">
    <source>
        <dbReference type="ARBA" id="ARBA00022737"/>
    </source>
</evidence>
<keyword evidence="4" id="KW-1000">Mitochondrion outer membrane</keyword>
<dbReference type="PANTHER" id="PTHR46208:SF1">
    <property type="entry name" value="MITOCHONDRIAL IMPORT RECEPTOR SUBUNIT TOM70"/>
    <property type="match status" value="1"/>
</dbReference>
<gene>
    <name evidence="11" type="ORF">RhiirA5_430458</name>
</gene>
<name>A0A2N0NWQ4_9GLOM</name>
<dbReference type="GO" id="GO:0045039">
    <property type="term" value="P:protein insertion into mitochondrial inner membrane"/>
    <property type="evidence" value="ECO:0007669"/>
    <property type="project" value="TreeGrafter"/>
</dbReference>
<evidence type="ECO:0000256" key="4">
    <source>
        <dbReference type="ARBA" id="ARBA00022787"/>
    </source>
</evidence>
<comment type="caution">
    <text evidence="11">The sequence shown here is derived from an EMBL/GenBank/DDBJ whole genome shotgun (WGS) entry which is preliminary data.</text>
</comment>
<dbReference type="InterPro" id="IPR019734">
    <property type="entry name" value="TPR_rpt"/>
</dbReference>
<evidence type="ECO:0000313" key="12">
    <source>
        <dbReference type="Proteomes" id="UP000232722"/>
    </source>
</evidence>
<dbReference type="AlphaFoldDB" id="A0A2N0NWQ4"/>
<dbReference type="PROSITE" id="PS50005">
    <property type="entry name" value="TPR"/>
    <property type="match status" value="2"/>
</dbReference>
<dbReference type="GO" id="GO:0030150">
    <property type="term" value="P:protein import into mitochondrial matrix"/>
    <property type="evidence" value="ECO:0007669"/>
    <property type="project" value="TreeGrafter"/>
</dbReference>
<keyword evidence="6" id="KW-1133">Transmembrane helix</keyword>
<organism evidence="11 12">
    <name type="scientific">Rhizophagus irregularis</name>
    <dbReference type="NCBI Taxonomy" id="588596"/>
    <lineage>
        <taxon>Eukaryota</taxon>
        <taxon>Fungi</taxon>
        <taxon>Fungi incertae sedis</taxon>
        <taxon>Mucoromycota</taxon>
        <taxon>Glomeromycotina</taxon>
        <taxon>Glomeromycetes</taxon>
        <taxon>Glomerales</taxon>
        <taxon>Glomeraceae</taxon>
        <taxon>Rhizophagus</taxon>
    </lineage>
</organism>
<evidence type="ECO:0000256" key="9">
    <source>
        <dbReference type="ARBA" id="ARBA00038030"/>
    </source>
</evidence>
<dbReference type="Proteomes" id="UP000232722">
    <property type="component" value="Unassembled WGS sequence"/>
</dbReference>
<sequence>YIYRCLKNYEQAHFYLKEAINLKPKEPIAYLICGEVFFWQTKNKEAIINLYKSIDYKAKINNLYIILGNSCLFNKNYYYAYDNYNIALKNDPDNFLCLKNNACSYAKCNVYNSALEMLDKLLNINKDDSLILCYYGEILYNMKQYSKAISYFTKANIIDPENTHNLNKRAIAYYTLQDYNKVLLDLDKVIQLDPLNSLAYYLKCIIYYTKKDIDNAIMVFKKCKELLDFNDILAKTQLFHLEYLLNKNNSTELNNILTKINQISNIKDSELLLFVRCKLYVELKMYYEAKLDLNLLYVKNSNYYKYISYISYIYLLREYTDFWLYLNNNYRSKFGFNVNNNNHCSELGIVNEFSKHTYKRLQVYFISNLVNLKSELYQFQENDINSLSEKIISSKNEGLYLNSPMLYFKRCDRIIWKINIKKILKKDCFIKFVIKSANSEQYTDSELNHYEHVLKYEDVLKLEGLGWIEYQLPKLLDKYFVQPSIEISGSINMQIDYFRCGHNEEEITYNLSIDDLLPNFHKFCPNVPETFKDKYFSKKAMENLLELKDIINHL</sequence>
<dbReference type="GO" id="GO:0030943">
    <property type="term" value="F:mitochondrion targeting sequence binding"/>
    <property type="evidence" value="ECO:0007669"/>
    <property type="project" value="TreeGrafter"/>
</dbReference>
<protein>
    <submittedName>
        <fullName evidence="11">TPR-like protein</fullName>
    </submittedName>
</protein>
<dbReference type="InterPro" id="IPR011990">
    <property type="entry name" value="TPR-like_helical_dom_sf"/>
</dbReference>
<evidence type="ECO:0000256" key="1">
    <source>
        <dbReference type="ARBA" id="ARBA00004572"/>
    </source>
</evidence>
<comment type="similarity">
    <text evidence="9">Belongs to the Tom70 family.</text>
</comment>
<dbReference type="Gene3D" id="1.25.40.10">
    <property type="entry name" value="Tetratricopeptide repeat domain"/>
    <property type="match status" value="3"/>
</dbReference>
<dbReference type="VEuPathDB" id="FungiDB:RhiirA1_456224"/>
<keyword evidence="7" id="KW-0496">Mitochondrion</keyword>
<dbReference type="GO" id="GO:0008320">
    <property type="term" value="F:protein transmembrane transporter activity"/>
    <property type="evidence" value="ECO:0007669"/>
    <property type="project" value="TreeGrafter"/>
</dbReference>
<evidence type="ECO:0000256" key="10">
    <source>
        <dbReference type="PROSITE-ProRule" id="PRU00339"/>
    </source>
</evidence>
<dbReference type="EMBL" id="LLXJ01002385">
    <property type="protein sequence ID" value="PKB98992.1"/>
    <property type="molecule type" value="Genomic_DNA"/>
</dbReference>
<proteinExistence type="inferred from homology"/>
<evidence type="ECO:0000313" key="11">
    <source>
        <dbReference type="EMBL" id="PKB98992.1"/>
    </source>
</evidence>
<dbReference type="VEuPathDB" id="FungiDB:RhiirFUN_003361"/>
<comment type="subcellular location">
    <subcellularLocation>
        <location evidence="1">Mitochondrion outer membrane</location>
        <topology evidence="1">Single-pass membrane protein</topology>
    </subcellularLocation>
</comment>
<keyword evidence="5 10" id="KW-0802">TPR repeat</keyword>